<dbReference type="Gene3D" id="3.40.50.300">
    <property type="entry name" value="P-loop containing nucleotide triphosphate hydrolases"/>
    <property type="match status" value="3"/>
</dbReference>
<dbReference type="GO" id="GO:0005737">
    <property type="term" value="C:cytoplasm"/>
    <property type="evidence" value="ECO:0007669"/>
    <property type="project" value="UniProtKB-SubCell"/>
</dbReference>
<dbReference type="FunFam" id="3.80.10.10:FF:000782">
    <property type="entry name" value="Si:ch211-196h16.4"/>
    <property type="match status" value="2"/>
</dbReference>
<evidence type="ECO:0000256" key="4">
    <source>
        <dbReference type="ARBA" id="ARBA00022737"/>
    </source>
</evidence>
<sequence>METPDLDTDNVTLPTNNHKLQRKRSHPPEPSCVSMKSDGSMDLPLNFRNRDSSSVHSVVQKSGDRREKNIITATGHDPEPAAVNDFQKKFRLNLVKKFQCLNGVMINPENRTLLNEIYTELYITEGDSGDVNKEHEVRQIEAASRRTTTEETPIKCNDIFKPLSDQDKPIRTVLTKGVAGIGKTVSVQKFILDWAEGKVNQDVQLMFPLPFRELNLMKDQKLSLMDLLHVCFKETKETEMSSLEKVLFIFDGLDECRFPLDFQNTERVCDVTESASVHVLLINLIKGNLLPSALIWITSRPAAADQIPSECVHRVTEVRGFNDPQKEEYFRKRISDQSLANNIITHLKSLRSLYIMCHIPVFCWISATVLERMLDEAESGEMPKTLTQMYTHFLIIQTNIIREKYSKKQESDEEMLLKLGRLAFQQLMKGNLIFYEEDLRECGIDVREAAVYSGVCTQIFREEFGLHQSKVYSFVHLSTQEHLAALYVHLTFMKKKRNVLKRSWFFKTISDVHKSAVRQALKSETGHLDLFLRFLLGLSLESNQKLLHGLVTHTGSSSQTGKGDTVQYIKEKISRDTPTEKSINLFHCLNELGDNSLVEEIQLYLKSGTQSGLSSSQWSALVFVLLTSAEELEEFDLSKYISTDKIRDEILVKVMPVIAASRRAIIRCDTIQNSGWRALDSVLSSETSNLRELHLTVDTLDLIKNKLGDSEVKRLSALLENPQCKVKNLRLGYCDISGEGCAALTSALRSNPSHLRELDLSDNKLGDSGLKSLSAVLENPLCKLEILWLWRCDISDEGCAALTSALRSNPSHLKKLCLSENNLGVSGVKSLSAVLENPLCKLEILGLEDCRVSGEGCAALASALRSNPSHLRKLDLSKNKLGDSGVKSLSAGLENPLCKLEILWLRDCDISDEGCTALTSALRSNPSHLRKLDLSENKLGVSGAKSVSAVLENPLCKLEILCKLQRRRPDSPEPSCVSMMSDASMEPPGNFRNRDSSSVHSKLKRKRPDFLDLSCVSMKSDVSMDPPGNFRNRDSSSVHSVLQKSGGRREKNIITATGHDPEPAAVNDFQKKFKLNLVKKFQCLNGVMMNPENRTLLNEIYTELYITEGDSGDVNKEHEVRQIEAASRRTNTEETPIKCNDIFKPLSDQDEPIRTVLTKLLSKKDKPIRTVLKKLLSKKDKPIRTVLTKLLSKKDEPIRTVLTKLLSKKDEPIRTVLKKLLSKKDEPIRTVLKKLLSKKDEPIRTVLKKLLSKKDEPIRTVLTKLLSKKDEPIRTVLKKLLSKKDEPIRTVLKKLLSKKDEPIRTVLKKLLSKKDEPIRTVLKKLLSKKDEPIRTVLKKLLSKKDKPIRTVLKKLLSKKDKPIRTVLTKGVAGIGKTVSVQKFILDWAEGKVNQDVQLVFPLPFRELNLMKDQKLSLMDLLHVCFKETKETEMSSLEKVLFIFDGLDECRFPLDFQNTERVCDVTESASVHVLLINLIKGNLLPSALIWITSRPAAADQIPSECVHRVTEVRGFNDPQKEEYFRKRISDQSLANNIITHLKSLRSLYIMCHIPVFCWISATVLERMLDEAESGEMPKTLTQMYTHFLIIQTNIIREKYSKKQESDEEMLLKLGHLAFQQLMKGNLIFYEEDLRECGIDVREAAVYSGVCTQIFREEFGLHQSKVYSFVHLSIQEHLAALYVHLTFMKEKRNVLDSDEEGESEMFYDQWIEDITVSDVHKSAVDKALYSETGHLDLFLRFLLGLSLESNQKLLHALVTHTGSSSQTGKSNTVQYIKEKISEDPPTEKSINLFHCLNELGDNSLVEEIQRYLKSGTQSELSSSQWSALVFVLLTSAEELEEFDLSKYISTDKIRDWIVVKVMPVIAASRRAIIRCDTIQKSGWRALDSVLSSETSNLRELHLTVDTLHLTWCELGDSGVKRVSALLENPQCKVKNLKLRGCDISGEGCAALTSALRSNPSHLRELYLSDNNLGDSGVKSLSAVLENPLCKLEKLSKLQRKRSDAPEPSCVSMKSDASMVPPWSFRNRDSSPVHSKLQRKRSDAPEPSCVSMKSDASMVPPWSFRNRDSSPVHSKLQRKRSDAPEPSCVSMKSDASMVPPWSFRNKDSTSIHSVLQRSGDRREKNIITATGHDPEPAAVNDVQKKFKLNLVKKFLCLNGVMINPENRTPLNEIYTELYITEGDGGDVNKEHEVRQIEAASRRTTTEETPIKCNDIFKPLSDQDKPIRTVLTKTLSKKDKPIRTVLTKGVAGIGKTVSVQKFILDWAEGKVNQDVQLMFPLPFRELNLMKDQKLSLMDLLHVCFKETKETEMSSLEKVLFIFDGLDECRFPLDFQNTERVCDVTESASVHVLLINLIKGNLLPSALIWITSRPAAADQIPSECVHRVTELRGFNDPQKEEYFRKRISDQSLANNIITHLKSLRSLYIMCHIPVFCWISATVLERMLDEAESGEMPKTLTQMYTHFLIIQTNIIREKYSEKHESDEEMLLKLGRLAFQQLMKGNLIFYEEDLRECGIDVREAAVYSGVCTQIFREEFGLHQSKVYCFVHLSIQEHLAALYVHLTFMKEKRNVLEQSRFFKTISDVHEIAVHQALKSETGHLDLFLRFLLGLSLESNQKLLHALVTHTGSISRTGKSNTVQYIKEKISEDPPTEKSINLFHCLNELGDNSLVEEIQRYLKSGTQSELSSSQWSALVFVLLTSAEELEEFDLSKYISTDKIRDEILVKVMPVIAASRKAIIRCDTIQKSGWRTLDSVLSSETSNLRELHLTMDTLDLTVDTLDLTGNKLGDSGVKRVSALLENPQCKVKNLRLECCGVSGEGCAALASALRSNPSHLRELNLSDNKLGDSGVKSLSAVLENPLCKLEILGLYKCGISDEGCAALTSALRSNPSHLRELDLSWNKLGDSGVKSLSAVLENPLCKLEKLWLYNCGISDEGCAALTSALRSNPSHLRDLTLCRHNLGVSGVKSLSAVLEDPLCKLEILRLRYCDISGEGCAALALALRSNPSHLRELYLAVNNLGDSGVKSLSAVLENPLCKLEKLELSECRVSDEGCAALASALRSNPSHLRELNLAGNNLGYSGVKSLSALKNDERYKLHRLELHTSLF</sequence>
<dbReference type="SUPFAM" id="SSF48371">
    <property type="entry name" value="ARM repeat"/>
    <property type="match status" value="1"/>
</dbReference>
<protein>
    <submittedName>
        <fullName evidence="10">Uncharacterized protein LOC108272815 isoform X26</fullName>
    </submittedName>
</protein>
<dbReference type="PANTHER" id="PTHR24106">
    <property type="entry name" value="NACHT, LRR AND CARD DOMAINS-CONTAINING"/>
    <property type="match status" value="1"/>
</dbReference>
<dbReference type="RefSeq" id="XP_053540755.1">
    <property type="nucleotide sequence ID" value="XM_053684780.1"/>
</dbReference>
<evidence type="ECO:0000313" key="9">
    <source>
        <dbReference type="Proteomes" id="UP000221080"/>
    </source>
</evidence>
<dbReference type="InterPro" id="IPR051261">
    <property type="entry name" value="NLR"/>
</dbReference>
<proteinExistence type="predicted"/>
<dbReference type="Pfam" id="PF05729">
    <property type="entry name" value="NACHT"/>
    <property type="match status" value="3"/>
</dbReference>
<dbReference type="FunFam" id="3.80.10.10:FF:000714">
    <property type="entry name" value="Si:ch211-149a19.3"/>
    <property type="match status" value="1"/>
</dbReference>
<dbReference type="SMART" id="SM01288">
    <property type="entry name" value="FISNA"/>
    <property type="match status" value="3"/>
</dbReference>
<evidence type="ECO:0000256" key="3">
    <source>
        <dbReference type="ARBA" id="ARBA00022614"/>
    </source>
</evidence>
<dbReference type="InterPro" id="IPR041267">
    <property type="entry name" value="NLRP_HD2"/>
</dbReference>
<accession>A0A9F7R8V2</accession>
<keyword evidence="4" id="KW-0677">Repeat</keyword>
<dbReference type="Pfam" id="PF17779">
    <property type="entry name" value="WHD_NOD2"/>
    <property type="match status" value="3"/>
</dbReference>
<feature type="region of interest" description="Disordered" evidence="7">
    <location>
        <begin position="968"/>
        <end position="1003"/>
    </location>
</feature>
<evidence type="ECO:0000256" key="7">
    <source>
        <dbReference type="SAM" id="MobiDB-lite"/>
    </source>
</evidence>
<reference evidence="10" key="2">
    <citation type="submission" date="2025-08" db="UniProtKB">
        <authorList>
            <consortium name="RefSeq"/>
        </authorList>
    </citation>
    <scope>IDENTIFICATION</scope>
    <source>
        <tissue evidence="10">Blood</tissue>
    </source>
</reference>
<dbReference type="SUPFAM" id="SSF52047">
    <property type="entry name" value="RNI-like"/>
    <property type="match status" value="3"/>
</dbReference>
<dbReference type="Gene3D" id="3.80.10.10">
    <property type="entry name" value="Ribonuclease Inhibitor"/>
    <property type="match status" value="5"/>
</dbReference>
<dbReference type="SMART" id="SM00368">
    <property type="entry name" value="LRR_RI"/>
    <property type="match status" value="23"/>
</dbReference>
<keyword evidence="2" id="KW-0963">Cytoplasm</keyword>
<dbReference type="InterPro" id="IPR016024">
    <property type="entry name" value="ARM-type_fold"/>
</dbReference>
<dbReference type="InterPro" id="IPR027417">
    <property type="entry name" value="P-loop_NTPase"/>
</dbReference>
<evidence type="ECO:0000256" key="2">
    <source>
        <dbReference type="ARBA" id="ARBA00022490"/>
    </source>
</evidence>
<evidence type="ECO:0000256" key="6">
    <source>
        <dbReference type="ARBA" id="ARBA00022840"/>
    </source>
</evidence>
<evidence type="ECO:0000256" key="5">
    <source>
        <dbReference type="ARBA" id="ARBA00022741"/>
    </source>
</evidence>
<dbReference type="Pfam" id="PF17776">
    <property type="entry name" value="NLRC4_HD2"/>
    <property type="match status" value="3"/>
</dbReference>
<dbReference type="CDD" id="cd00116">
    <property type="entry name" value="LRR_RI"/>
    <property type="match status" value="2"/>
</dbReference>
<comment type="subcellular location">
    <subcellularLocation>
        <location evidence="1">Cytoplasm</location>
    </subcellularLocation>
</comment>
<dbReference type="Pfam" id="PF13516">
    <property type="entry name" value="LRR_6"/>
    <property type="match status" value="14"/>
</dbReference>
<dbReference type="InterPro" id="IPR006553">
    <property type="entry name" value="Leu-rich_rpt_Cys-con_subtyp"/>
</dbReference>
<evidence type="ECO:0000259" key="8">
    <source>
        <dbReference type="PROSITE" id="PS50837"/>
    </source>
</evidence>
<reference evidence="9" key="1">
    <citation type="journal article" date="2016" name="Nat. Commun.">
        <title>The channel catfish genome sequence provides insights into the evolution of scale formation in teleosts.</title>
        <authorList>
            <person name="Liu Z."/>
            <person name="Liu S."/>
            <person name="Yao J."/>
            <person name="Bao L."/>
            <person name="Zhang J."/>
            <person name="Li Y."/>
            <person name="Jiang C."/>
            <person name="Sun L."/>
            <person name="Wang R."/>
            <person name="Zhang Y."/>
            <person name="Zhou T."/>
            <person name="Zeng Q."/>
            <person name="Fu Q."/>
            <person name="Gao S."/>
            <person name="Li N."/>
            <person name="Koren S."/>
            <person name="Jiang Y."/>
            <person name="Zimin A."/>
            <person name="Xu P."/>
            <person name="Phillippy A.M."/>
            <person name="Geng X."/>
            <person name="Song L."/>
            <person name="Sun F."/>
            <person name="Li C."/>
            <person name="Wang X."/>
            <person name="Chen A."/>
            <person name="Jin Y."/>
            <person name="Yuan Z."/>
            <person name="Yang Y."/>
            <person name="Tan S."/>
            <person name="Peatman E."/>
            <person name="Lu J."/>
            <person name="Qin Z."/>
            <person name="Dunham R."/>
            <person name="Li Z."/>
            <person name="Sonstegard T."/>
            <person name="Feng J."/>
            <person name="Danzmann R.G."/>
            <person name="Schroeder S."/>
            <person name="Scheffler B."/>
            <person name="Duke M.V."/>
            <person name="Ballard L."/>
            <person name="Kucuktas H."/>
            <person name="Kaltenboeck L."/>
            <person name="Liu H."/>
            <person name="Armbruster J."/>
            <person name="Xie Y."/>
            <person name="Kirby M.L."/>
            <person name="Tian Y."/>
            <person name="Flanagan M.E."/>
            <person name="Mu W."/>
            <person name="Waldbieser G.C."/>
        </authorList>
    </citation>
    <scope>NUCLEOTIDE SEQUENCE [LARGE SCALE GENOMIC DNA]</scope>
    <source>
        <strain evidence="9">SDA103</strain>
    </source>
</reference>
<feature type="domain" description="NACHT" evidence="8">
    <location>
        <begin position="2239"/>
        <end position="2371"/>
    </location>
</feature>
<evidence type="ECO:0000256" key="1">
    <source>
        <dbReference type="ARBA" id="ARBA00004496"/>
    </source>
</evidence>
<keyword evidence="6" id="KW-0067">ATP-binding</keyword>
<name>A0A9F7R8V2_ICTPU</name>
<dbReference type="InterPro" id="IPR029495">
    <property type="entry name" value="NACHT-assoc"/>
</dbReference>
<dbReference type="InterPro" id="IPR041075">
    <property type="entry name" value="NOD1/2_WH"/>
</dbReference>
<feature type="region of interest" description="Disordered" evidence="7">
    <location>
        <begin position="1024"/>
        <end position="1046"/>
    </location>
</feature>
<dbReference type="InterPro" id="IPR032675">
    <property type="entry name" value="LRR_dom_sf"/>
</dbReference>
<organism evidence="9 10">
    <name type="scientific">Ictalurus punctatus</name>
    <name type="common">Channel catfish</name>
    <name type="synonym">Silurus punctatus</name>
    <dbReference type="NCBI Taxonomy" id="7998"/>
    <lineage>
        <taxon>Eukaryota</taxon>
        <taxon>Metazoa</taxon>
        <taxon>Chordata</taxon>
        <taxon>Craniata</taxon>
        <taxon>Vertebrata</taxon>
        <taxon>Euteleostomi</taxon>
        <taxon>Actinopterygii</taxon>
        <taxon>Neopterygii</taxon>
        <taxon>Teleostei</taxon>
        <taxon>Ostariophysi</taxon>
        <taxon>Siluriformes</taxon>
        <taxon>Ictaluridae</taxon>
        <taxon>Ictalurus</taxon>
    </lineage>
</organism>
<dbReference type="SUPFAM" id="SSF52540">
    <property type="entry name" value="P-loop containing nucleoside triphosphate hydrolases"/>
    <property type="match status" value="3"/>
</dbReference>
<dbReference type="GO" id="GO:0005524">
    <property type="term" value="F:ATP binding"/>
    <property type="evidence" value="ECO:0007669"/>
    <property type="project" value="UniProtKB-KW"/>
</dbReference>
<dbReference type="InterPro" id="IPR007111">
    <property type="entry name" value="NACHT_NTPase"/>
</dbReference>
<dbReference type="Pfam" id="PF14484">
    <property type="entry name" value="FISNA"/>
    <property type="match status" value="3"/>
</dbReference>
<feature type="domain" description="NACHT" evidence="8">
    <location>
        <begin position="1364"/>
        <end position="1496"/>
    </location>
</feature>
<feature type="region of interest" description="Disordered" evidence="7">
    <location>
        <begin position="1994"/>
        <end position="2100"/>
    </location>
</feature>
<keyword evidence="9" id="KW-1185">Reference proteome</keyword>
<dbReference type="InterPro" id="IPR001611">
    <property type="entry name" value="Leu-rich_rpt"/>
</dbReference>
<feature type="domain" description="NACHT" evidence="8">
    <location>
        <begin position="171"/>
        <end position="303"/>
    </location>
</feature>
<dbReference type="Proteomes" id="UP000221080">
    <property type="component" value="Chromosome 12"/>
</dbReference>
<feature type="compositionally biased region" description="Polar residues" evidence="7">
    <location>
        <begin position="9"/>
        <end position="18"/>
    </location>
</feature>
<gene>
    <name evidence="10" type="primary">LOC108272815</name>
</gene>
<keyword evidence="3" id="KW-0433">Leucine-rich repeat</keyword>
<feature type="region of interest" description="Disordered" evidence="7">
    <location>
        <begin position="1"/>
        <end position="38"/>
    </location>
</feature>
<dbReference type="SMART" id="SM00364">
    <property type="entry name" value="LRR_BAC"/>
    <property type="match status" value="5"/>
</dbReference>
<dbReference type="PROSITE" id="PS51450">
    <property type="entry name" value="LRR"/>
    <property type="match status" value="1"/>
</dbReference>
<dbReference type="PROSITE" id="PS50837">
    <property type="entry name" value="NACHT"/>
    <property type="match status" value="3"/>
</dbReference>
<dbReference type="GeneID" id="108272815"/>
<dbReference type="SMART" id="SM00367">
    <property type="entry name" value="LRR_CC"/>
    <property type="match status" value="12"/>
</dbReference>
<dbReference type="FunFam" id="3.40.50.300:FF:000210">
    <property type="entry name" value="Si:dkey-16p6.1"/>
    <property type="match status" value="3"/>
</dbReference>
<keyword evidence="5" id="KW-0547">Nucleotide-binding</keyword>
<evidence type="ECO:0000313" key="10">
    <source>
        <dbReference type="RefSeq" id="XP_053540755.1"/>
    </source>
</evidence>